<feature type="compositionally biased region" description="Basic and acidic residues" evidence="1">
    <location>
        <begin position="72"/>
        <end position="86"/>
    </location>
</feature>
<feature type="region of interest" description="Disordered" evidence="1">
    <location>
        <begin position="1"/>
        <end position="47"/>
    </location>
</feature>
<feature type="compositionally biased region" description="Polar residues" evidence="1">
    <location>
        <begin position="87"/>
        <end position="96"/>
    </location>
</feature>
<accession>A0A135V4F9</accession>
<organism evidence="2 3">
    <name type="scientific">Colletotrichum salicis</name>
    <dbReference type="NCBI Taxonomy" id="1209931"/>
    <lineage>
        <taxon>Eukaryota</taxon>
        <taxon>Fungi</taxon>
        <taxon>Dikarya</taxon>
        <taxon>Ascomycota</taxon>
        <taxon>Pezizomycotina</taxon>
        <taxon>Sordariomycetes</taxon>
        <taxon>Hypocreomycetidae</taxon>
        <taxon>Glomerellales</taxon>
        <taxon>Glomerellaceae</taxon>
        <taxon>Colletotrichum</taxon>
        <taxon>Colletotrichum acutatum species complex</taxon>
    </lineage>
</organism>
<protein>
    <submittedName>
        <fullName evidence="2">Uncharacterized protein</fullName>
    </submittedName>
</protein>
<reference evidence="2 3" key="1">
    <citation type="submission" date="2014-02" db="EMBL/GenBank/DDBJ databases">
        <title>The genome sequence of Colletotrichum salicis CBS 607.94.</title>
        <authorList>
            <person name="Baroncelli R."/>
            <person name="Thon M.R."/>
        </authorList>
    </citation>
    <scope>NUCLEOTIDE SEQUENCE [LARGE SCALE GENOMIC DNA]</scope>
    <source>
        <strain evidence="2 3">CBS 607.94</strain>
    </source>
</reference>
<evidence type="ECO:0000256" key="1">
    <source>
        <dbReference type="SAM" id="MobiDB-lite"/>
    </source>
</evidence>
<feature type="compositionally biased region" description="Basic and acidic residues" evidence="1">
    <location>
        <begin position="1"/>
        <end position="17"/>
    </location>
</feature>
<evidence type="ECO:0000313" key="3">
    <source>
        <dbReference type="Proteomes" id="UP000070121"/>
    </source>
</evidence>
<dbReference type="EMBL" id="JFFI01000464">
    <property type="protein sequence ID" value="KXH67549.1"/>
    <property type="molecule type" value="Genomic_DNA"/>
</dbReference>
<name>A0A135V4F9_9PEZI</name>
<comment type="caution">
    <text evidence="2">The sequence shown here is derived from an EMBL/GenBank/DDBJ whole genome shotgun (WGS) entry which is preliminary data.</text>
</comment>
<keyword evidence="3" id="KW-1185">Reference proteome</keyword>
<dbReference type="Proteomes" id="UP000070121">
    <property type="component" value="Unassembled WGS sequence"/>
</dbReference>
<proteinExistence type="predicted"/>
<dbReference type="AlphaFoldDB" id="A0A135V4F9"/>
<feature type="region of interest" description="Disordered" evidence="1">
    <location>
        <begin position="72"/>
        <end position="132"/>
    </location>
</feature>
<gene>
    <name evidence="2" type="ORF">CSAL01_04317</name>
</gene>
<evidence type="ECO:0000313" key="2">
    <source>
        <dbReference type="EMBL" id="KXH67549.1"/>
    </source>
</evidence>
<sequence>MAGCHNDDGTYDVDLHSPDCAQNSTLKPKPGGDGQGTHRSTGRHLTRLSRKGVLIDALWKGPKGLRKIGNRFEGDLLKSKTSDESSSKGTLTSATLQAKVPGHFGNEASGSSDLSEASGIRPVFQLRNGREL</sequence>